<comment type="caution">
    <text evidence="8">The sequence shown here is derived from an EMBL/GenBank/DDBJ whole genome shotgun (WGS) entry which is preliminary data.</text>
</comment>
<evidence type="ECO:0000313" key="9">
    <source>
        <dbReference type="Proteomes" id="UP001501598"/>
    </source>
</evidence>
<evidence type="ECO:0000256" key="2">
    <source>
        <dbReference type="ARBA" id="ARBA00023015"/>
    </source>
</evidence>
<dbReference type="RefSeq" id="WP_345428337.1">
    <property type="nucleotide sequence ID" value="NZ_BAABGT010000122.1"/>
</dbReference>
<evidence type="ECO:0000313" key="8">
    <source>
        <dbReference type="EMBL" id="GAA4560305.1"/>
    </source>
</evidence>
<evidence type="ECO:0000259" key="7">
    <source>
        <dbReference type="Pfam" id="PF20239"/>
    </source>
</evidence>
<feature type="domain" description="DUF6596" evidence="7">
    <location>
        <begin position="164"/>
        <end position="261"/>
    </location>
</feature>
<keyword evidence="3" id="KW-0731">Sigma factor</keyword>
<dbReference type="Proteomes" id="UP001501598">
    <property type="component" value="Unassembled WGS sequence"/>
</dbReference>
<dbReference type="Gene3D" id="1.10.10.10">
    <property type="entry name" value="Winged helix-like DNA-binding domain superfamily/Winged helix DNA-binding domain"/>
    <property type="match status" value="1"/>
</dbReference>
<proteinExistence type="inferred from homology"/>
<sequence length="388" mass="41954">MTARVEDLLRELAPQVLGALVRRHRQFDLCEDSVQEALLAAAQQWPTDGVPDNPHGWLVTVANRRLIDAVRSESASRAREERLALLEPPPADTPDTDDTLTLLALCCHPALSPPSQIALTLRAVGGLTTAEIAAAFLVPEATMAQRISRAKKTLRDKGFDTPGDVHQVLYLIFNEGYTASAGADLARADLSAEAIRLTRLLHRLRPEDDEVTGLLALMLLTDARRPARTDAAGELVPLADQDRTRWDRTQIAEGTALVAEALGHGPLGAYQLQAAIAAVHAEAGSAEDTDWRQIVGLYELLDRIAPSPVVTLNHAVALAELRGPDAGLALLRDLDLPGHRLHAVRAHLHERAGRPAEARADYVTAAALTRSLPERRYLERRAAALAAG</sequence>
<name>A0ABP8S382_9PSEU</name>
<comment type="similarity">
    <text evidence="1">Belongs to the sigma-70 factor family. ECF subfamily.</text>
</comment>
<dbReference type="NCBIfam" id="TIGR02937">
    <property type="entry name" value="sigma70-ECF"/>
    <property type="match status" value="1"/>
</dbReference>
<evidence type="ECO:0000259" key="5">
    <source>
        <dbReference type="Pfam" id="PF04542"/>
    </source>
</evidence>
<dbReference type="InterPro" id="IPR013249">
    <property type="entry name" value="RNA_pol_sigma70_r4_t2"/>
</dbReference>
<keyword evidence="4" id="KW-0804">Transcription</keyword>
<dbReference type="InterPro" id="IPR014284">
    <property type="entry name" value="RNA_pol_sigma-70_dom"/>
</dbReference>
<dbReference type="Pfam" id="PF04542">
    <property type="entry name" value="Sigma70_r2"/>
    <property type="match status" value="1"/>
</dbReference>
<dbReference type="InterPro" id="IPR007627">
    <property type="entry name" value="RNA_pol_sigma70_r2"/>
</dbReference>
<gene>
    <name evidence="8" type="ORF">GCM10023175_70010</name>
</gene>
<evidence type="ECO:0000256" key="1">
    <source>
        <dbReference type="ARBA" id="ARBA00010641"/>
    </source>
</evidence>
<dbReference type="SUPFAM" id="SSF88946">
    <property type="entry name" value="Sigma2 domain of RNA polymerase sigma factors"/>
    <property type="match status" value="1"/>
</dbReference>
<evidence type="ECO:0000259" key="6">
    <source>
        <dbReference type="Pfam" id="PF08281"/>
    </source>
</evidence>
<dbReference type="InterPro" id="IPR036388">
    <property type="entry name" value="WH-like_DNA-bd_sf"/>
</dbReference>
<organism evidence="8 9">
    <name type="scientific">Pseudonocardia xishanensis</name>
    <dbReference type="NCBI Taxonomy" id="630995"/>
    <lineage>
        <taxon>Bacteria</taxon>
        <taxon>Bacillati</taxon>
        <taxon>Actinomycetota</taxon>
        <taxon>Actinomycetes</taxon>
        <taxon>Pseudonocardiales</taxon>
        <taxon>Pseudonocardiaceae</taxon>
        <taxon>Pseudonocardia</taxon>
    </lineage>
</organism>
<dbReference type="Pfam" id="PF20239">
    <property type="entry name" value="DUF6596"/>
    <property type="match status" value="1"/>
</dbReference>
<protein>
    <submittedName>
        <fullName evidence="8">Sigma factor-like helix-turn-helix DNA-binding protein</fullName>
    </submittedName>
</protein>
<dbReference type="InterPro" id="IPR013325">
    <property type="entry name" value="RNA_pol_sigma_r2"/>
</dbReference>
<dbReference type="Pfam" id="PF08281">
    <property type="entry name" value="Sigma70_r4_2"/>
    <property type="match status" value="1"/>
</dbReference>
<dbReference type="PANTHER" id="PTHR47756:SF2">
    <property type="entry name" value="BLL6612 PROTEIN"/>
    <property type="match status" value="1"/>
</dbReference>
<accession>A0ABP8S382</accession>
<dbReference type="EMBL" id="BAABGT010000122">
    <property type="protein sequence ID" value="GAA4560305.1"/>
    <property type="molecule type" value="Genomic_DNA"/>
</dbReference>
<evidence type="ECO:0000256" key="3">
    <source>
        <dbReference type="ARBA" id="ARBA00023082"/>
    </source>
</evidence>
<dbReference type="InterPro" id="IPR046531">
    <property type="entry name" value="DUF6596"/>
</dbReference>
<keyword evidence="2" id="KW-0805">Transcription regulation</keyword>
<dbReference type="Gene3D" id="1.10.1740.10">
    <property type="match status" value="1"/>
</dbReference>
<reference evidence="9" key="1">
    <citation type="journal article" date="2019" name="Int. J. Syst. Evol. Microbiol.">
        <title>The Global Catalogue of Microorganisms (GCM) 10K type strain sequencing project: providing services to taxonomists for standard genome sequencing and annotation.</title>
        <authorList>
            <consortium name="The Broad Institute Genomics Platform"/>
            <consortium name="The Broad Institute Genome Sequencing Center for Infectious Disease"/>
            <person name="Wu L."/>
            <person name="Ma J."/>
        </authorList>
    </citation>
    <scope>NUCLEOTIDE SEQUENCE [LARGE SCALE GENOMIC DNA]</scope>
    <source>
        <strain evidence="9">JCM 17906</strain>
    </source>
</reference>
<feature type="domain" description="RNA polymerase sigma factor 70 region 4 type 2" evidence="6">
    <location>
        <begin position="105"/>
        <end position="154"/>
    </location>
</feature>
<dbReference type="SUPFAM" id="SSF88659">
    <property type="entry name" value="Sigma3 and sigma4 domains of RNA polymerase sigma factors"/>
    <property type="match status" value="1"/>
</dbReference>
<evidence type="ECO:0000256" key="4">
    <source>
        <dbReference type="ARBA" id="ARBA00023163"/>
    </source>
</evidence>
<dbReference type="PANTHER" id="PTHR47756">
    <property type="entry name" value="BLL6612 PROTEIN-RELATED"/>
    <property type="match status" value="1"/>
</dbReference>
<dbReference type="InterPro" id="IPR013324">
    <property type="entry name" value="RNA_pol_sigma_r3/r4-like"/>
</dbReference>
<keyword evidence="9" id="KW-1185">Reference proteome</keyword>
<feature type="domain" description="RNA polymerase sigma-70 region 2" evidence="5">
    <location>
        <begin position="8"/>
        <end position="74"/>
    </location>
</feature>